<dbReference type="InterPro" id="IPR011060">
    <property type="entry name" value="RibuloseP-bd_barrel"/>
</dbReference>
<proteinExistence type="predicted"/>
<keyword evidence="1" id="KW-0479">Metal-binding</keyword>
<dbReference type="PANTHER" id="PTHR11749">
    <property type="entry name" value="RIBULOSE-5-PHOSPHATE-3-EPIMERASE"/>
    <property type="match status" value="1"/>
</dbReference>
<dbReference type="CDD" id="cd00429">
    <property type="entry name" value="RPE"/>
    <property type="match status" value="1"/>
</dbReference>
<dbReference type="GO" id="GO:0005975">
    <property type="term" value="P:carbohydrate metabolic process"/>
    <property type="evidence" value="ECO:0007669"/>
    <property type="project" value="InterPro"/>
</dbReference>
<reference evidence="3" key="1">
    <citation type="journal article" date="2020" name="J. ISSAAS">
        <title>Lactobacilli and other gastrointestinal microbiota of Peromyscus leucopus, reservoir host for agents of Lyme disease and other zoonoses in North America.</title>
        <authorList>
            <person name="Milovic A."/>
            <person name="Bassam K."/>
            <person name="Shao H."/>
            <person name="Chatzistamou I."/>
            <person name="Tufts D.M."/>
            <person name="Diuk-Wasser M."/>
            <person name="Barbour A.G."/>
        </authorList>
    </citation>
    <scope>NUCLEOTIDE SEQUENCE</scope>
    <source>
        <strain evidence="3">LL85</strain>
    </source>
</reference>
<dbReference type="InterPro" id="IPR013785">
    <property type="entry name" value="Aldolase_TIM"/>
</dbReference>
<dbReference type="AlphaFoldDB" id="A0A6G9HGQ9"/>
<dbReference type="GO" id="GO:0004750">
    <property type="term" value="F:D-ribulose-phosphate 3-epimerase activity"/>
    <property type="evidence" value="ECO:0007669"/>
    <property type="project" value="UniProtKB-EC"/>
</dbReference>
<keyword evidence="2 3" id="KW-0413">Isomerase</keyword>
<evidence type="ECO:0000256" key="2">
    <source>
        <dbReference type="ARBA" id="ARBA00023235"/>
    </source>
</evidence>
<dbReference type="NCBIfam" id="NF004076">
    <property type="entry name" value="PRK05581.1-4"/>
    <property type="match status" value="1"/>
</dbReference>
<organism evidence="3">
    <name type="scientific">uncultured Mycoplasmataceae bacterium</name>
    <dbReference type="NCBI Taxonomy" id="300027"/>
    <lineage>
        <taxon>Bacteria</taxon>
        <taxon>Bacillati</taxon>
        <taxon>Mycoplasmatota</taxon>
        <taxon>Mollicutes</taxon>
        <taxon>Mycoplasmataceae</taxon>
        <taxon>environmental samples</taxon>
    </lineage>
</organism>
<dbReference type="Gene3D" id="3.20.20.70">
    <property type="entry name" value="Aldolase class I"/>
    <property type="match status" value="1"/>
</dbReference>
<dbReference type="InterPro" id="IPR000056">
    <property type="entry name" value="Ribul_P_3_epim-like"/>
</dbReference>
<dbReference type="SUPFAM" id="SSF51366">
    <property type="entry name" value="Ribulose-phoshate binding barrel"/>
    <property type="match status" value="1"/>
</dbReference>
<dbReference type="EMBL" id="MN991199">
    <property type="protein sequence ID" value="QIQ09884.1"/>
    <property type="molecule type" value="Genomic_DNA"/>
</dbReference>
<gene>
    <name evidence="3" type="primary">rpe</name>
    <name evidence="3" type="ORF">PlMoll_0470</name>
</gene>
<sequence length="219" mass="25365">MTKILEPSLLSFDLKNMQSNLSEVKQLGIAQVHYDVMDNKFVPNTAFDTEWLNLLHQNGFDISIHFMVEQPREWIKRFISFKGIKAITFHPEPIDEKETLDILKFIKDNKILAGIALKPDTNISKYQNILSQCDLVTVMGVQPGFGGQKFMPITIDNLKKFNEIKNKLNPKLIIQLDGGVNFDVLKQTYHYVDWFISGSFLMKYNGNKKDIIDYFKNLK</sequence>
<evidence type="ECO:0000313" key="3">
    <source>
        <dbReference type="EMBL" id="QIQ09884.1"/>
    </source>
</evidence>
<accession>A0A6G9HGQ9</accession>
<dbReference type="EC" id="5.1.3.1" evidence="3"/>
<name>A0A6G9HGQ9_9MOLU</name>
<dbReference type="GO" id="GO:0046872">
    <property type="term" value="F:metal ion binding"/>
    <property type="evidence" value="ECO:0007669"/>
    <property type="project" value="UniProtKB-KW"/>
</dbReference>
<protein>
    <submittedName>
        <fullName evidence="3">Ribulose-phosphate 3-epimerase</fullName>
        <ecNumber evidence="3">5.1.3.1</ecNumber>
    </submittedName>
</protein>
<evidence type="ECO:0000256" key="1">
    <source>
        <dbReference type="ARBA" id="ARBA00022723"/>
    </source>
</evidence>
<dbReference type="PROSITE" id="PS01085">
    <property type="entry name" value="RIBUL_P_3_EPIMER_1"/>
    <property type="match status" value="1"/>
</dbReference>
<dbReference type="Pfam" id="PF00834">
    <property type="entry name" value="Ribul_P_3_epim"/>
    <property type="match status" value="1"/>
</dbReference>